<keyword evidence="3" id="KW-1185">Reference proteome</keyword>
<evidence type="ECO:0000313" key="2">
    <source>
        <dbReference type="EMBL" id="PJZ72478.1"/>
    </source>
</evidence>
<evidence type="ECO:0000313" key="4">
    <source>
        <dbReference type="Proteomes" id="UP000231990"/>
    </source>
</evidence>
<gene>
    <name evidence="1" type="ORF">CH360_11330</name>
    <name evidence="2" type="ORF">CH373_13765</name>
</gene>
<evidence type="ECO:0000313" key="1">
    <source>
        <dbReference type="EMBL" id="PJZ69343.1"/>
    </source>
</evidence>
<dbReference type="EMBL" id="NPDY01000010">
    <property type="protein sequence ID" value="PJZ69343.1"/>
    <property type="molecule type" value="Genomic_DNA"/>
</dbReference>
<evidence type="ECO:0000313" key="3">
    <source>
        <dbReference type="Proteomes" id="UP000231962"/>
    </source>
</evidence>
<protein>
    <submittedName>
        <fullName evidence="2">Uncharacterized protein</fullName>
    </submittedName>
</protein>
<sequence>MQLLSELRNNRAVHRFFSRKGICLFFLSGSLLAHSISSFVQWNGNRVTNSSYFGGVVLANWEHKDDAFLSKILFDSLLPENSQGLPSKSDLQVVESHSISSYDSQLHHNLWELEWEDSVVKSIRFGIIESNIRFYHGFDVNLMSLSVRDLSHPFSFSLILLPGFALTQREITIKGKAVSFRKAIQFEWVSKYQAVSIAPHRAELIPNRKLTRYYSRLTHSDPEGRG</sequence>
<proteinExistence type="predicted"/>
<dbReference type="Proteomes" id="UP000231990">
    <property type="component" value="Unassembled WGS sequence"/>
</dbReference>
<organism evidence="2 4">
    <name type="scientific">Leptospira perolatii</name>
    <dbReference type="NCBI Taxonomy" id="2023191"/>
    <lineage>
        <taxon>Bacteria</taxon>
        <taxon>Pseudomonadati</taxon>
        <taxon>Spirochaetota</taxon>
        <taxon>Spirochaetia</taxon>
        <taxon>Leptospirales</taxon>
        <taxon>Leptospiraceae</taxon>
        <taxon>Leptospira</taxon>
    </lineage>
</organism>
<name>A0A2M9ZKB3_9LEPT</name>
<dbReference type="EMBL" id="NPDZ01000009">
    <property type="protein sequence ID" value="PJZ72478.1"/>
    <property type="molecule type" value="Genomic_DNA"/>
</dbReference>
<accession>A0A2M9ZKB3</accession>
<comment type="caution">
    <text evidence="2">The sequence shown here is derived from an EMBL/GenBank/DDBJ whole genome shotgun (WGS) entry which is preliminary data.</text>
</comment>
<dbReference type="AlphaFoldDB" id="A0A2M9ZKB3"/>
<reference evidence="3 4" key="1">
    <citation type="submission" date="2017-07" db="EMBL/GenBank/DDBJ databases">
        <title>Leptospira spp. isolated from tropical soils.</title>
        <authorList>
            <person name="Thibeaux R."/>
            <person name="Iraola G."/>
            <person name="Ferres I."/>
            <person name="Bierque E."/>
            <person name="Girault D."/>
            <person name="Soupe-Gilbert M.-E."/>
            <person name="Picardeau M."/>
            <person name="Goarant C."/>
        </authorList>
    </citation>
    <scope>NUCLEOTIDE SEQUENCE [LARGE SCALE GENOMIC DNA]</scope>
    <source>
        <strain evidence="2 4">FH1-B-B1</strain>
        <strain evidence="1 3">FH1-B-C1</strain>
    </source>
</reference>
<dbReference type="Proteomes" id="UP000231962">
    <property type="component" value="Unassembled WGS sequence"/>
</dbReference>